<keyword evidence="1" id="KW-0812">Transmembrane</keyword>
<feature type="non-terminal residue" evidence="2">
    <location>
        <position position="95"/>
    </location>
</feature>
<proteinExistence type="predicted"/>
<dbReference type="AlphaFoldDB" id="A0AAD7C3V3"/>
<comment type="caution">
    <text evidence="2">The sequence shown here is derived from an EMBL/GenBank/DDBJ whole genome shotgun (WGS) entry which is preliminary data.</text>
</comment>
<protein>
    <submittedName>
        <fullName evidence="2">Uncharacterized protein</fullName>
    </submittedName>
</protein>
<evidence type="ECO:0000256" key="1">
    <source>
        <dbReference type="SAM" id="Phobius"/>
    </source>
</evidence>
<dbReference type="Proteomes" id="UP001221142">
    <property type="component" value="Unassembled WGS sequence"/>
</dbReference>
<gene>
    <name evidence="2" type="ORF">FB45DRAFT_902595</name>
</gene>
<name>A0AAD7C3V3_9AGAR</name>
<accession>A0AAD7C3V3</accession>
<reference evidence="2" key="1">
    <citation type="submission" date="2023-03" db="EMBL/GenBank/DDBJ databases">
        <title>Massive genome expansion in bonnet fungi (Mycena s.s.) driven by repeated elements and novel gene families across ecological guilds.</title>
        <authorList>
            <consortium name="Lawrence Berkeley National Laboratory"/>
            <person name="Harder C.B."/>
            <person name="Miyauchi S."/>
            <person name="Viragh M."/>
            <person name="Kuo A."/>
            <person name="Thoen E."/>
            <person name="Andreopoulos B."/>
            <person name="Lu D."/>
            <person name="Skrede I."/>
            <person name="Drula E."/>
            <person name="Henrissat B."/>
            <person name="Morin E."/>
            <person name="Kohler A."/>
            <person name="Barry K."/>
            <person name="LaButti K."/>
            <person name="Morin E."/>
            <person name="Salamov A."/>
            <person name="Lipzen A."/>
            <person name="Mereny Z."/>
            <person name="Hegedus B."/>
            <person name="Baldrian P."/>
            <person name="Stursova M."/>
            <person name="Weitz H."/>
            <person name="Taylor A."/>
            <person name="Grigoriev I.V."/>
            <person name="Nagy L.G."/>
            <person name="Martin F."/>
            <person name="Kauserud H."/>
        </authorList>
    </citation>
    <scope>NUCLEOTIDE SEQUENCE</scope>
    <source>
        <strain evidence="2">9284</strain>
    </source>
</reference>
<evidence type="ECO:0000313" key="2">
    <source>
        <dbReference type="EMBL" id="KAJ7638359.1"/>
    </source>
</evidence>
<keyword evidence="1" id="KW-0472">Membrane</keyword>
<feature type="transmembrane region" description="Helical" evidence="1">
    <location>
        <begin position="72"/>
        <end position="93"/>
    </location>
</feature>
<evidence type="ECO:0000313" key="3">
    <source>
        <dbReference type="Proteomes" id="UP001221142"/>
    </source>
</evidence>
<dbReference type="EMBL" id="JARKIF010000005">
    <property type="protein sequence ID" value="KAJ7638359.1"/>
    <property type="molecule type" value="Genomic_DNA"/>
</dbReference>
<sequence length="95" mass="10386">CSHVLVPLLRFRLLARLLVAGGGAAVYKLEDEDAVHTLSICGSGASYHLFIYLGLWIPLCFIYAATPRISLYFLYLFLYVSISDSGVLSLCGVQA</sequence>
<keyword evidence="3" id="KW-1185">Reference proteome</keyword>
<feature type="transmembrane region" description="Helical" evidence="1">
    <location>
        <begin position="49"/>
        <end position="66"/>
    </location>
</feature>
<organism evidence="2 3">
    <name type="scientific">Roridomyces roridus</name>
    <dbReference type="NCBI Taxonomy" id="1738132"/>
    <lineage>
        <taxon>Eukaryota</taxon>
        <taxon>Fungi</taxon>
        <taxon>Dikarya</taxon>
        <taxon>Basidiomycota</taxon>
        <taxon>Agaricomycotina</taxon>
        <taxon>Agaricomycetes</taxon>
        <taxon>Agaricomycetidae</taxon>
        <taxon>Agaricales</taxon>
        <taxon>Marasmiineae</taxon>
        <taxon>Mycenaceae</taxon>
        <taxon>Roridomyces</taxon>
    </lineage>
</organism>
<keyword evidence="1" id="KW-1133">Transmembrane helix</keyword>